<dbReference type="Gene3D" id="2.120.10.90">
    <property type="entry name" value="DNA gyrase/topoisomerase IV, subunit A, C-terminal"/>
    <property type="match status" value="1"/>
</dbReference>
<dbReference type="Pfam" id="PF03989">
    <property type="entry name" value="DNA_gyraseA_C"/>
    <property type="match status" value="1"/>
</dbReference>
<reference evidence="1 2" key="1">
    <citation type="submission" date="2018-04" db="EMBL/GenBank/DDBJ databases">
        <authorList>
            <person name="Vogel A."/>
        </authorList>
    </citation>
    <scope>NUCLEOTIDE SEQUENCE [LARGE SCALE GENOMIC DNA]</scope>
</reference>
<keyword evidence="2" id="KW-1185">Reference proteome</keyword>
<dbReference type="PANTHER" id="PTHR43493">
    <property type="entry name" value="DNA GYRASE/TOPOISOMERASE SUBUNIT A"/>
    <property type="match status" value="1"/>
</dbReference>
<evidence type="ECO:0000313" key="2">
    <source>
        <dbReference type="Proteomes" id="UP000595140"/>
    </source>
</evidence>
<dbReference type="Proteomes" id="UP000595140">
    <property type="component" value="Unassembled WGS sequence"/>
</dbReference>
<proteinExistence type="predicted"/>
<name>A0A484MN92_9ASTE</name>
<dbReference type="AlphaFoldDB" id="A0A484MN92"/>
<dbReference type="GO" id="GO:0003677">
    <property type="term" value="F:DNA binding"/>
    <property type="evidence" value="ECO:0007669"/>
    <property type="project" value="InterPro"/>
</dbReference>
<sequence>MCDAPLCTHHEHETQVVEYCLSDGERITSIIPLDEFTEDKYLMMLTAKGYIKKVSSNFFSSIRSTGIIAIQLVHGDELKWFLQFEALKN</sequence>
<dbReference type="InterPro" id="IPR035516">
    <property type="entry name" value="Gyrase/topoIV_suA_C"/>
</dbReference>
<evidence type="ECO:0000313" key="1">
    <source>
        <dbReference type="EMBL" id="VFQ90320.1"/>
    </source>
</evidence>
<dbReference type="EMBL" id="OOIL02004034">
    <property type="protein sequence ID" value="VFQ90320.1"/>
    <property type="molecule type" value="Genomic_DNA"/>
</dbReference>
<gene>
    <name evidence="1" type="ORF">CCAM_LOCUS32096</name>
</gene>
<dbReference type="PANTHER" id="PTHR43493:SF5">
    <property type="entry name" value="DNA GYRASE SUBUNIT A, CHLOROPLASTIC_MITOCHONDRIAL"/>
    <property type="match status" value="1"/>
</dbReference>
<dbReference type="OrthoDB" id="276498at2759"/>
<protein>
    <submittedName>
        <fullName evidence="1">Uncharacterized protein</fullName>
    </submittedName>
</protein>
<dbReference type="GO" id="GO:0005737">
    <property type="term" value="C:cytoplasm"/>
    <property type="evidence" value="ECO:0007669"/>
    <property type="project" value="TreeGrafter"/>
</dbReference>
<dbReference type="SUPFAM" id="SSF101904">
    <property type="entry name" value="GyrA/ParC C-terminal domain-like"/>
    <property type="match status" value="1"/>
</dbReference>
<organism evidence="1 2">
    <name type="scientific">Cuscuta campestris</name>
    <dbReference type="NCBI Taxonomy" id="132261"/>
    <lineage>
        <taxon>Eukaryota</taxon>
        <taxon>Viridiplantae</taxon>
        <taxon>Streptophyta</taxon>
        <taxon>Embryophyta</taxon>
        <taxon>Tracheophyta</taxon>
        <taxon>Spermatophyta</taxon>
        <taxon>Magnoliopsida</taxon>
        <taxon>eudicotyledons</taxon>
        <taxon>Gunneridae</taxon>
        <taxon>Pentapetalae</taxon>
        <taxon>asterids</taxon>
        <taxon>lamiids</taxon>
        <taxon>Solanales</taxon>
        <taxon>Convolvulaceae</taxon>
        <taxon>Cuscuteae</taxon>
        <taxon>Cuscuta</taxon>
        <taxon>Cuscuta subgen. Grammica</taxon>
        <taxon>Cuscuta sect. Cleistogrammica</taxon>
    </lineage>
</organism>
<dbReference type="GO" id="GO:0009330">
    <property type="term" value="C:DNA topoisomerase type II (double strand cut, ATP-hydrolyzing) complex"/>
    <property type="evidence" value="ECO:0007669"/>
    <property type="project" value="TreeGrafter"/>
</dbReference>
<dbReference type="GO" id="GO:0006265">
    <property type="term" value="P:DNA topological change"/>
    <property type="evidence" value="ECO:0007669"/>
    <property type="project" value="InterPro"/>
</dbReference>
<dbReference type="InterPro" id="IPR050220">
    <property type="entry name" value="Type_II_DNA_Topoisomerases"/>
</dbReference>
<dbReference type="GO" id="GO:0005524">
    <property type="term" value="F:ATP binding"/>
    <property type="evidence" value="ECO:0007669"/>
    <property type="project" value="InterPro"/>
</dbReference>
<dbReference type="InterPro" id="IPR006691">
    <property type="entry name" value="GyrA/parC_rep"/>
</dbReference>
<dbReference type="GO" id="GO:0003918">
    <property type="term" value="F:DNA topoisomerase type II (double strand cut, ATP-hydrolyzing) activity"/>
    <property type="evidence" value="ECO:0007669"/>
    <property type="project" value="TreeGrafter"/>
</dbReference>
<accession>A0A484MN92</accession>